<organism evidence="2 3">
    <name type="scientific">Trichophyton verrucosum (strain HKI 0517)</name>
    <dbReference type="NCBI Taxonomy" id="663202"/>
    <lineage>
        <taxon>Eukaryota</taxon>
        <taxon>Fungi</taxon>
        <taxon>Dikarya</taxon>
        <taxon>Ascomycota</taxon>
        <taxon>Pezizomycotina</taxon>
        <taxon>Eurotiomycetes</taxon>
        <taxon>Eurotiomycetidae</taxon>
        <taxon>Onygenales</taxon>
        <taxon>Arthrodermataceae</taxon>
        <taxon>Trichophyton</taxon>
    </lineage>
</organism>
<dbReference type="Proteomes" id="UP000008383">
    <property type="component" value="Unassembled WGS sequence"/>
</dbReference>
<keyword evidence="3" id="KW-1185">Reference proteome</keyword>
<feature type="region of interest" description="Disordered" evidence="1">
    <location>
        <begin position="20"/>
        <end position="50"/>
    </location>
</feature>
<dbReference type="AlphaFoldDB" id="D4DH54"/>
<dbReference type="GeneID" id="9577915"/>
<proteinExistence type="predicted"/>
<evidence type="ECO:0000256" key="1">
    <source>
        <dbReference type="SAM" id="MobiDB-lite"/>
    </source>
</evidence>
<dbReference type="HOGENOM" id="CLU_042952_1_0_1"/>
<evidence type="ECO:0000313" key="2">
    <source>
        <dbReference type="EMBL" id="EFE38820.1"/>
    </source>
</evidence>
<protein>
    <submittedName>
        <fullName evidence="2">Uncharacterized protein</fullName>
    </submittedName>
</protein>
<feature type="region of interest" description="Disordered" evidence="1">
    <location>
        <begin position="347"/>
        <end position="375"/>
    </location>
</feature>
<feature type="compositionally biased region" description="Polar residues" evidence="1">
    <location>
        <begin position="250"/>
        <end position="270"/>
    </location>
</feature>
<feature type="compositionally biased region" description="Low complexity" evidence="1">
    <location>
        <begin position="291"/>
        <end position="307"/>
    </location>
</feature>
<dbReference type="EMBL" id="ACYE01000372">
    <property type="protein sequence ID" value="EFE38820.1"/>
    <property type="molecule type" value="Genomic_DNA"/>
</dbReference>
<reference evidence="3" key="1">
    <citation type="journal article" date="2011" name="Genome Biol.">
        <title>Comparative and functional genomics provide insights into the pathogenicity of dermatophytic fungi.</title>
        <authorList>
            <person name="Burmester A."/>
            <person name="Shelest E."/>
            <person name="Gloeckner G."/>
            <person name="Heddergott C."/>
            <person name="Schindler S."/>
            <person name="Staib P."/>
            <person name="Heidel A."/>
            <person name="Felder M."/>
            <person name="Petzold A."/>
            <person name="Szafranski K."/>
            <person name="Feuermann M."/>
            <person name="Pedruzzi I."/>
            <person name="Priebe S."/>
            <person name="Groth M."/>
            <person name="Winkler R."/>
            <person name="Li W."/>
            <person name="Kniemeyer O."/>
            <person name="Schroeckh V."/>
            <person name="Hertweck C."/>
            <person name="Hube B."/>
            <person name="White T.C."/>
            <person name="Platzer M."/>
            <person name="Guthke R."/>
            <person name="Heitman J."/>
            <person name="Woestemeyer J."/>
            <person name="Zipfel P.F."/>
            <person name="Monod M."/>
            <person name="Brakhage A.A."/>
        </authorList>
    </citation>
    <scope>NUCLEOTIDE SEQUENCE [LARGE SCALE GENOMIC DNA]</scope>
    <source>
        <strain evidence="3">HKI 0517</strain>
    </source>
</reference>
<feature type="compositionally biased region" description="Low complexity" evidence="1">
    <location>
        <begin position="354"/>
        <end position="365"/>
    </location>
</feature>
<name>D4DH54_TRIVH</name>
<sequence>MLSIRGQGQENLVNAHQTAAASKPLNQGMRHLLPKTPGKLPPKTPFRLPLHDENRPLTFGKGLGAGIGKSVVLKGQDENAALQGKGKGAEKKALATPAGTIKQRSAKRGSTRKVKKAAPLPEQAAQEKTVTVEEEEEPEREIEYMPPKPKRESIWSALPDDDGYITYDTTFPHFKGNNFARGWEKLYEDTSVGEDGLTAKQREEKELDDAYNKHIEELIQAQIDSIGTLELEGEGDDAKAEAEESRPVSRATTKSQRSERTVSTLRSKSAAQALALDPKESVRTRSSARLAAKAAAKAATATTTTTTKQKKTTEPTNPSSMRHTAAVASSRSTLGYSKGREALAALREVTDQPKSSSKTNRSTNNAGGQENETDHLSPELYMQLYGPPAFGTEMWSRCKIAGYFDDEVKTTEELLGIDSTNVDDAFVEDEESANFQLLI</sequence>
<gene>
    <name evidence="2" type="ORF">TRV_06509</name>
</gene>
<dbReference type="KEGG" id="tve:TRV_06509"/>
<feature type="compositionally biased region" description="Basic residues" evidence="1">
    <location>
        <begin position="104"/>
        <end position="116"/>
    </location>
</feature>
<dbReference type="OrthoDB" id="5327145at2759"/>
<feature type="compositionally biased region" description="Basic and acidic residues" evidence="1">
    <location>
        <begin position="236"/>
        <end position="247"/>
    </location>
</feature>
<feature type="compositionally biased region" description="Polar residues" evidence="1">
    <location>
        <begin position="314"/>
        <end position="334"/>
    </location>
</feature>
<dbReference type="RefSeq" id="XP_003019465.1">
    <property type="nucleotide sequence ID" value="XM_003019419.1"/>
</dbReference>
<comment type="caution">
    <text evidence="2">The sequence shown here is derived from an EMBL/GenBank/DDBJ whole genome shotgun (WGS) entry which is preliminary data.</text>
</comment>
<feature type="region of interest" description="Disordered" evidence="1">
    <location>
        <begin position="231"/>
        <end position="334"/>
    </location>
</feature>
<feature type="region of interest" description="Disordered" evidence="1">
    <location>
        <begin position="82"/>
        <end position="146"/>
    </location>
</feature>
<evidence type="ECO:0000313" key="3">
    <source>
        <dbReference type="Proteomes" id="UP000008383"/>
    </source>
</evidence>
<accession>D4DH54</accession>